<protein>
    <submittedName>
        <fullName evidence="1">Uncharacterized protein</fullName>
    </submittedName>
</protein>
<name>A0A4V1D3G8_9BACT</name>
<sequence length="159" mass="18038">MATKYSDFIHLQNFLPVYDILEEGVSSWQSFIPTAQFNEMLQRSLTAITSSEISKRRSIWVRGTFGTGKSHASAVVKHLLCDDFDSIKTYIENINDPALKSQVRNLRQNKRYFAVTLKGVQQAYDIPRFTLSLQREVSKAVKAVVPDFVVNSDFTAAIN</sequence>
<dbReference type="AlphaFoldDB" id="A0A4V1D3G8"/>
<organism evidence="1 2">
    <name type="scientific">Duncaniella dubosii</name>
    <dbReference type="NCBI Taxonomy" id="2518971"/>
    <lineage>
        <taxon>Bacteria</taxon>
        <taxon>Pseudomonadati</taxon>
        <taxon>Bacteroidota</taxon>
        <taxon>Bacteroidia</taxon>
        <taxon>Bacteroidales</taxon>
        <taxon>Muribaculaceae</taxon>
        <taxon>Duncaniella</taxon>
    </lineage>
</organism>
<accession>A0A4V1D3G8</accession>
<gene>
    <name evidence="1" type="ORF">E7747_12095</name>
</gene>
<evidence type="ECO:0000313" key="2">
    <source>
        <dbReference type="Proteomes" id="UP000297149"/>
    </source>
</evidence>
<dbReference type="EMBL" id="CP039396">
    <property type="protein sequence ID" value="QCD42958.1"/>
    <property type="molecule type" value="Genomic_DNA"/>
</dbReference>
<evidence type="ECO:0000313" key="1">
    <source>
        <dbReference type="EMBL" id="QCD42958.1"/>
    </source>
</evidence>
<reference evidence="2" key="1">
    <citation type="submission" date="2019-02" db="EMBL/GenBank/DDBJ databases">
        <title>Isolation and identification of novel species under the genus Muribaculum.</title>
        <authorList>
            <person name="Miyake S."/>
            <person name="Ding Y."/>
            <person name="Low A."/>
            <person name="Soh M."/>
            <person name="Seedorf H."/>
        </authorList>
    </citation>
    <scope>NUCLEOTIDE SEQUENCE [LARGE SCALE GENOMIC DNA]</scope>
    <source>
        <strain evidence="2">H5</strain>
    </source>
</reference>
<dbReference type="Proteomes" id="UP000297149">
    <property type="component" value="Chromosome"/>
</dbReference>
<dbReference type="KEGG" id="ddb:E7747_12095"/>
<dbReference type="RefSeq" id="WP_136416193.1">
    <property type="nucleotide sequence ID" value="NZ_CP039396.1"/>
</dbReference>
<proteinExistence type="predicted"/>
<keyword evidence="2" id="KW-1185">Reference proteome</keyword>